<feature type="transmembrane region" description="Helical" evidence="1">
    <location>
        <begin position="217"/>
        <end position="238"/>
    </location>
</feature>
<feature type="transmembrane region" description="Helical" evidence="1">
    <location>
        <begin position="105"/>
        <end position="126"/>
    </location>
</feature>
<keyword evidence="1" id="KW-1133">Transmembrane helix</keyword>
<feature type="transmembrane region" description="Helical" evidence="1">
    <location>
        <begin position="45"/>
        <end position="64"/>
    </location>
</feature>
<dbReference type="AlphaFoldDB" id="A0A1H8LHF8"/>
<reference evidence="2 3" key="1">
    <citation type="submission" date="2016-10" db="EMBL/GenBank/DDBJ databases">
        <authorList>
            <person name="de Groot N.N."/>
        </authorList>
    </citation>
    <scope>NUCLEOTIDE SEQUENCE [LARGE SCALE GENOMIC DNA]</scope>
    <source>
        <strain evidence="2 3">DSM 8512</strain>
    </source>
</reference>
<organism evidence="2 3">
    <name type="scientific">Paracoccus alcaliphilus</name>
    <dbReference type="NCBI Taxonomy" id="34002"/>
    <lineage>
        <taxon>Bacteria</taxon>
        <taxon>Pseudomonadati</taxon>
        <taxon>Pseudomonadota</taxon>
        <taxon>Alphaproteobacteria</taxon>
        <taxon>Rhodobacterales</taxon>
        <taxon>Paracoccaceae</taxon>
        <taxon>Paracoccus</taxon>
    </lineage>
</organism>
<proteinExistence type="predicted"/>
<sequence length="252" mass="26919">MVEKARTSGPILPTDKGFTFLGCIMLLVPALLAAGAAFAPTARGPWIASAFLLPPILFAVVRGVERRSSGYRMATALAVLPMAGILGIVAAFLLPFAFVGLDAPFLWWLWIALGAALSAGILVGLARHDPDDQKRLISRRYRPENGHLTIDPDKTGVMAMRASTGSPAIDILLKVLWWFYSGLIIVGMFLGGGAGFVLSDVLGGLLVPPPGVDMRVLIIEGVALIAIGPLGMIMPSLWRGWREVARLEKLAR</sequence>
<gene>
    <name evidence="2" type="ORF">SAMN04489859_103046</name>
</gene>
<feature type="transmembrane region" description="Helical" evidence="1">
    <location>
        <begin position="175"/>
        <end position="197"/>
    </location>
</feature>
<dbReference type="EMBL" id="FODE01000030">
    <property type="protein sequence ID" value="SEO04226.1"/>
    <property type="molecule type" value="Genomic_DNA"/>
</dbReference>
<evidence type="ECO:0000313" key="2">
    <source>
        <dbReference type="EMBL" id="SEO04226.1"/>
    </source>
</evidence>
<name>A0A1H8LHF8_9RHOB</name>
<evidence type="ECO:0000313" key="3">
    <source>
        <dbReference type="Proteomes" id="UP000199054"/>
    </source>
</evidence>
<dbReference type="Proteomes" id="UP000199054">
    <property type="component" value="Unassembled WGS sequence"/>
</dbReference>
<accession>A0A1H8LHF8</accession>
<feature type="transmembrane region" description="Helical" evidence="1">
    <location>
        <begin position="20"/>
        <end position="39"/>
    </location>
</feature>
<dbReference type="RefSeq" id="WP_090615250.1">
    <property type="nucleotide sequence ID" value="NZ_CP067124.1"/>
</dbReference>
<keyword evidence="1" id="KW-0812">Transmembrane</keyword>
<dbReference type="STRING" id="34002.SAMN04489859_103046"/>
<evidence type="ECO:0000256" key="1">
    <source>
        <dbReference type="SAM" id="Phobius"/>
    </source>
</evidence>
<keyword evidence="3" id="KW-1185">Reference proteome</keyword>
<dbReference type="OrthoDB" id="9996516at2"/>
<feature type="transmembrane region" description="Helical" evidence="1">
    <location>
        <begin position="76"/>
        <end position="99"/>
    </location>
</feature>
<protein>
    <submittedName>
        <fullName evidence="2">Uncharacterized protein</fullName>
    </submittedName>
</protein>
<keyword evidence="1" id="KW-0472">Membrane</keyword>